<feature type="region of interest" description="Disordered" evidence="1">
    <location>
        <begin position="304"/>
        <end position="332"/>
    </location>
</feature>
<name>A0A2Z3GK94_9BACT</name>
<dbReference type="EMBL" id="CP029145">
    <property type="protein sequence ID" value="AWM31335.1"/>
    <property type="molecule type" value="Genomic_DNA"/>
</dbReference>
<keyword evidence="3" id="KW-1185">Reference proteome</keyword>
<dbReference type="OrthoDB" id="882748at2"/>
<dbReference type="RefSeq" id="WP_109651684.1">
    <property type="nucleotide sequence ID" value="NZ_CP029145.1"/>
</dbReference>
<evidence type="ECO:0000256" key="1">
    <source>
        <dbReference type="SAM" id="MobiDB-lite"/>
    </source>
</evidence>
<dbReference type="AlphaFoldDB" id="A0A2Z3GK94"/>
<evidence type="ECO:0008006" key="4">
    <source>
        <dbReference type="Google" id="ProtNLM"/>
    </source>
</evidence>
<evidence type="ECO:0000313" key="3">
    <source>
        <dbReference type="Proteomes" id="UP000245999"/>
    </source>
</evidence>
<feature type="compositionally biased region" description="Low complexity" evidence="1">
    <location>
        <begin position="320"/>
        <end position="332"/>
    </location>
</feature>
<dbReference type="Proteomes" id="UP000245999">
    <property type="component" value="Chromosome"/>
</dbReference>
<feature type="region of interest" description="Disordered" evidence="1">
    <location>
        <begin position="1"/>
        <end position="20"/>
    </location>
</feature>
<reference evidence="3" key="1">
    <citation type="submission" date="2018-04" db="EMBL/GenBank/DDBJ databases">
        <title>Complete genome of Antarctic heterotrophic bacterium Hymenobacter nivis.</title>
        <authorList>
            <person name="Terashima M."/>
        </authorList>
    </citation>
    <scope>NUCLEOTIDE SEQUENCE [LARGE SCALE GENOMIC DNA]</scope>
    <source>
        <strain evidence="3">NBRC 111535</strain>
    </source>
</reference>
<evidence type="ECO:0000313" key="2">
    <source>
        <dbReference type="EMBL" id="AWM31335.1"/>
    </source>
</evidence>
<accession>A0A2Z3GK94</accession>
<proteinExistence type="predicted"/>
<protein>
    <recommendedName>
        <fullName evidence="4">Helix-turn-helix domain-containing protein</fullName>
    </recommendedName>
</protein>
<sequence length="332" mass="36147">MQPALSPSPLTATLGGAAAPKHRMSVTSTNRALVIPADVLAAPGLSWPARLVLSEILDLHKVSGSVWANDQHFVNRLPGIQKRSVGGALKELEEAGWLHRETNQSAFHKRVLTPLVPNENSPEPIAKSAISSPDLLQNLQEPIAKSAIDLLQNLQEPIANFADINYHLNSSRNSNEIHPPEKKMGAGISEISSPDLKAKITAPTPVAVRPAPRAEQGPQHTAETKALAAQIAALWYVTEQKNFPRWARIARFVHEVQQAGQLTYLAAQFSGYRQIRQLRSLSPHKLDDYLAGIWDECDWVAKAKDTRPAGAPGPPPPPQQSKSSPTAKQSWS</sequence>
<gene>
    <name evidence="2" type="ORF">DDQ68_00165</name>
</gene>
<organism evidence="2 3">
    <name type="scientific">Hymenobacter nivis</name>
    <dbReference type="NCBI Taxonomy" id="1850093"/>
    <lineage>
        <taxon>Bacteria</taxon>
        <taxon>Pseudomonadati</taxon>
        <taxon>Bacteroidota</taxon>
        <taxon>Cytophagia</taxon>
        <taxon>Cytophagales</taxon>
        <taxon>Hymenobacteraceae</taxon>
        <taxon>Hymenobacter</taxon>
    </lineage>
</organism>
<dbReference type="KEGG" id="hnv:DDQ68_00165"/>